<dbReference type="GO" id="GO:0006814">
    <property type="term" value="P:sodium ion transport"/>
    <property type="evidence" value="ECO:0007669"/>
    <property type="project" value="UniProtKB-KW"/>
</dbReference>
<feature type="transmembrane region" description="Helical" evidence="12">
    <location>
        <begin position="252"/>
        <end position="285"/>
    </location>
</feature>
<keyword evidence="3" id="KW-0813">Transport</keyword>
<keyword evidence="8" id="KW-0406">Ion transport</keyword>
<feature type="transmembrane region" description="Helical" evidence="12">
    <location>
        <begin position="118"/>
        <end position="138"/>
    </location>
</feature>
<dbReference type="GO" id="GO:1902600">
    <property type="term" value="P:proton transmembrane transport"/>
    <property type="evidence" value="ECO:0007669"/>
    <property type="project" value="InterPro"/>
</dbReference>
<dbReference type="Pfam" id="PF00999">
    <property type="entry name" value="Na_H_Exchanger"/>
    <property type="match status" value="1"/>
</dbReference>
<organism evidence="14">
    <name type="scientific">Streptomyces sp. NBC_00049</name>
    <dbReference type="NCBI Taxonomy" id="2903617"/>
    <lineage>
        <taxon>Bacteria</taxon>
        <taxon>Bacillati</taxon>
        <taxon>Actinomycetota</taxon>
        <taxon>Actinomycetes</taxon>
        <taxon>Kitasatosporales</taxon>
        <taxon>Streptomycetaceae</taxon>
        <taxon>Streptomyces</taxon>
    </lineage>
</organism>
<proteinExistence type="inferred from homology"/>
<evidence type="ECO:0000256" key="7">
    <source>
        <dbReference type="ARBA" id="ARBA00023053"/>
    </source>
</evidence>
<evidence type="ECO:0000256" key="3">
    <source>
        <dbReference type="ARBA" id="ARBA00022448"/>
    </source>
</evidence>
<keyword evidence="6 12" id="KW-1133">Transmembrane helix</keyword>
<keyword evidence="9 12" id="KW-0472">Membrane</keyword>
<evidence type="ECO:0000313" key="14">
    <source>
        <dbReference type="EMBL" id="WTU79038.1"/>
    </source>
</evidence>
<dbReference type="Gene3D" id="1.20.1530.20">
    <property type="match status" value="1"/>
</dbReference>
<dbReference type="InterPro" id="IPR006153">
    <property type="entry name" value="Cation/H_exchanger_TM"/>
</dbReference>
<feature type="transmembrane region" description="Helical" evidence="12">
    <location>
        <begin position="392"/>
        <end position="411"/>
    </location>
</feature>
<feature type="transmembrane region" description="Helical" evidence="12">
    <location>
        <begin position="328"/>
        <end position="350"/>
    </location>
</feature>
<evidence type="ECO:0000256" key="6">
    <source>
        <dbReference type="ARBA" id="ARBA00022989"/>
    </source>
</evidence>
<dbReference type="GO" id="GO:0016020">
    <property type="term" value="C:membrane"/>
    <property type="evidence" value="ECO:0007669"/>
    <property type="project" value="UniProtKB-SubCell"/>
</dbReference>
<gene>
    <name evidence="14" type="ORF">OG327_37340</name>
</gene>
<evidence type="ECO:0000256" key="10">
    <source>
        <dbReference type="ARBA" id="ARBA00023201"/>
    </source>
</evidence>
<evidence type="ECO:0000259" key="13">
    <source>
        <dbReference type="Pfam" id="PF00999"/>
    </source>
</evidence>
<dbReference type="GO" id="GO:0015297">
    <property type="term" value="F:antiporter activity"/>
    <property type="evidence" value="ECO:0007669"/>
    <property type="project" value="UniProtKB-KW"/>
</dbReference>
<evidence type="ECO:0000256" key="1">
    <source>
        <dbReference type="ARBA" id="ARBA00004141"/>
    </source>
</evidence>
<feature type="transmembrane region" description="Helical" evidence="12">
    <location>
        <begin position="212"/>
        <end position="231"/>
    </location>
</feature>
<feature type="domain" description="Cation/H+ exchanger transmembrane" evidence="13">
    <location>
        <begin position="29"/>
        <end position="413"/>
    </location>
</feature>
<feature type="transmembrane region" description="Helical" evidence="12">
    <location>
        <begin position="84"/>
        <end position="106"/>
    </location>
</feature>
<comment type="similarity">
    <text evidence="2">Belongs to the monovalent cation:proton antiporter 2 (CPA2) transporter (TC 2.A.37) family.</text>
</comment>
<dbReference type="AlphaFoldDB" id="A0AAU2K4T5"/>
<accession>A0AAU2K4T5</accession>
<protein>
    <submittedName>
        <fullName evidence="14">Cation:proton antiporter</fullName>
    </submittedName>
</protein>
<evidence type="ECO:0000256" key="5">
    <source>
        <dbReference type="ARBA" id="ARBA00022692"/>
    </source>
</evidence>
<evidence type="ECO:0000256" key="2">
    <source>
        <dbReference type="ARBA" id="ARBA00005551"/>
    </source>
</evidence>
<evidence type="ECO:0000256" key="8">
    <source>
        <dbReference type="ARBA" id="ARBA00023065"/>
    </source>
</evidence>
<dbReference type="PANTHER" id="PTHR43562:SF3">
    <property type="entry name" value="SODIUM ION_PROTON EXCHANGER (EUROFUNG)"/>
    <property type="match status" value="1"/>
</dbReference>
<evidence type="ECO:0000256" key="4">
    <source>
        <dbReference type="ARBA" id="ARBA00022449"/>
    </source>
</evidence>
<keyword evidence="5 12" id="KW-0812">Transmembrane</keyword>
<sequence>MSVPPTVPPFLGSHELLLLLLQLGILLLAALVLGRLAARLRLPALVGELAAGILLGPSVLAPLVPALSSWLFPARAGQFHLLDAVGQLGVLLLVGITGTQLDLGLIRARSATVARISGFGLVIPFALGAATGMLLPAWDSGTGDRSLLPLFLGVAMSVSAVPVIAKTLMDMKLLHHEIGQLTLTAGVIDDVFGWLMLSVLSAMATAGVGAGSVLRAVVGLLALLAVAALFGGPVMRRIFRWAGRSGEPGPPVAAMVGCVILTAAVTASLGLEAIFGAFLCGILISRHGKPDPAAVNILRTVVNAVLAPLFFATVGLRMDLTALTDPRWLAVAAVVLSVAMAGKFSGAYLGARTSRMTGWEGLALGAGMNARGVVEVVVAMVGLRLGIISAELYTIIVLLAVATSLVAPPVLRLAMARVDAGPSHASGRPAHPKSPVVQKETT</sequence>
<keyword evidence="4" id="KW-0050">Antiport</keyword>
<feature type="transmembrane region" description="Helical" evidence="12">
    <location>
        <begin position="150"/>
        <end position="169"/>
    </location>
</feature>
<reference evidence="14" key="1">
    <citation type="submission" date="2022-10" db="EMBL/GenBank/DDBJ databases">
        <title>The complete genomes of actinobacterial strains from the NBC collection.</title>
        <authorList>
            <person name="Joergensen T.S."/>
            <person name="Alvarez Arevalo M."/>
            <person name="Sterndorff E.B."/>
            <person name="Faurdal D."/>
            <person name="Vuksanovic O."/>
            <person name="Mourched A.-S."/>
            <person name="Charusanti P."/>
            <person name="Shaw S."/>
            <person name="Blin K."/>
            <person name="Weber T."/>
        </authorList>
    </citation>
    <scope>NUCLEOTIDE SEQUENCE</scope>
    <source>
        <strain evidence="14">NBC_00049</strain>
    </source>
</reference>
<keyword evidence="10" id="KW-0739">Sodium transport</keyword>
<comment type="subcellular location">
    <subcellularLocation>
        <location evidence="1">Membrane</location>
        <topology evidence="1">Multi-pass membrane protein</topology>
    </subcellularLocation>
</comment>
<feature type="region of interest" description="Disordered" evidence="11">
    <location>
        <begin position="421"/>
        <end position="442"/>
    </location>
</feature>
<feature type="transmembrane region" description="Helical" evidence="12">
    <location>
        <begin position="16"/>
        <end position="37"/>
    </location>
</feature>
<feature type="transmembrane region" description="Helical" evidence="12">
    <location>
        <begin position="181"/>
        <end position="206"/>
    </location>
</feature>
<evidence type="ECO:0000256" key="12">
    <source>
        <dbReference type="SAM" id="Phobius"/>
    </source>
</evidence>
<keyword evidence="7" id="KW-0915">Sodium</keyword>
<dbReference type="EMBL" id="CP108265">
    <property type="protein sequence ID" value="WTU79038.1"/>
    <property type="molecule type" value="Genomic_DNA"/>
</dbReference>
<dbReference type="PANTHER" id="PTHR43562">
    <property type="entry name" value="NAPA-TYPE SODIUM/HYDROGEN ANTIPORTER"/>
    <property type="match status" value="1"/>
</dbReference>
<evidence type="ECO:0000256" key="9">
    <source>
        <dbReference type="ARBA" id="ARBA00023136"/>
    </source>
</evidence>
<dbReference type="InterPro" id="IPR038770">
    <property type="entry name" value="Na+/solute_symporter_sf"/>
</dbReference>
<name>A0AAU2K4T5_9ACTN</name>
<feature type="transmembrane region" description="Helical" evidence="12">
    <location>
        <begin position="297"/>
        <end position="316"/>
    </location>
</feature>
<feature type="transmembrane region" description="Helical" evidence="12">
    <location>
        <begin position="49"/>
        <end position="72"/>
    </location>
</feature>
<evidence type="ECO:0000256" key="11">
    <source>
        <dbReference type="SAM" id="MobiDB-lite"/>
    </source>
</evidence>